<dbReference type="AlphaFoldDB" id="A0A1X7TVD4"/>
<name>A0A1X7TVD4_AMPQE</name>
<protein>
    <submittedName>
        <fullName evidence="2">Uncharacterized protein</fullName>
    </submittedName>
</protein>
<dbReference type="EnsemblMetazoa" id="Aqu2.1.19017_001">
    <property type="protein sequence ID" value="Aqu2.1.19017_001"/>
    <property type="gene ID" value="Aqu2.1.19017"/>
</dbReference>
<evidence type="ECO:0000256" key="1">
    <source>
        <dbReference type="SAM" id="Phobius"/>
    </source>
</evidence>
<keyword evidence="1" id="KW-0812">Transmembrane</keyword>
<keyword evidence="1" id="KW-1133">Transmembrane helix</keyword>
<accession>A0A1X7TVD4</accession>
<evidence type="ECO:0000313" key="2">
    <source>
        <dbReference type="EnsemblMetazoa" id="Aqu2.1.19017_001"/>
    </source>
</evidence>
<proteinExistence type="predicted"/>
<reference evidence="2" key="1">
    <citation type="submission" date="2017-05" db="UniProtKB">
        <authorList>
            <consortium name="EnsemblMetazoa"/>
        </authorList>
    </citation>
    <scope>IDENTIFICATION</scope>
</reference>
<keyword evidence="1" id="KW-0472">Membrane</keyword>
<feature type="transmembrane region" description="Helical" evidence="1">
    <location>
        <begin position="150"/>
        <end position="177"/>
    </location>
</feature>
<feature type="transmembrane region" description="Helical" evidence="1">
    <location>
        <begin position="183"/>
        <end position="204"/>
    </location>
</feature>
<organism evidence="2">
    <name type="scientific">Amphimedon queenslandica</name>
    <name type="common">Sponge</name>
    <dbReference type="NCBI Taxonomy" id="400682"/>
    <lineage>
        <taxon>Eukaryota</taxon>
        <taxon>Metazoa</taxon>
        <taxon>Porifera</taxon>
        <taxon>Demospongiae</taxon>
        <taxon>Heteroscleromorpha</taxon>
        <taxon>Haplosclerida</taxon>
        <taxon>Niphatidae</taxon>
        <taxon>Amphimedon</taxon>
    </lineage>
</organism>
<dbReference type="InParanoid" id="A0A1X7TVD4"/>
<sequence>MATYVASLNVTMPIIAENFDLIDAEVKQLTETMGKLQEIKEVKDIVTEAFRKLKEANGAFYEYYETMTNTFQDIADKSKVLVSNPEEYSRLEELISNLAKNFTTCEEKYKKFQQLNKSFISSCETAQAECTKLAEENQTKKKIVQGVGGAGAAAVAVGGITASVLVGVLTFGVGFAVGFPLTVAATAATATAAGTTVALVAHYFGNAAELLEKMSRQSKNLQRHTLSVQENLSKAQGSNSDNNNQMSMTTQLGDQRAIQSIADGSRTLHKKLKIGLQNAKFGAQFELRVKT</sequence>